<reference evidence="4" key="1">
    <citation type="submission" date="2017-02" db="UniProtKB">
        <authorList>
            <consortium name="WormBaseParasite"/>
        </authorList>
    </citation>
    <scope>IDENTIFICATION</scope>
</reference>
<keyword evidence="3" id="KW-1185">Reference proteome</keyword>
<evidence type="ECO:0000313" key="3">
    <source>
        <dbReference type="Proteomes" id="UP000267029"/>
    </source>
</evidence>
<evidence type="ECO:0000313" key="2">
    <source>
        <dbReference type="EMBL" id="VDD75300.1"/>
    </source>
</evidence>
<dbReference type="AlphaFoldDB" id="A0A0R3U3W5"/>
<sequence>MTWLRKPSSWVSSLLRRHRAKISADGELTCPQQYGLQLHKKSRNVDFRKRRNDSWKSNCDPEATCPQADPLSPLSMRINLRPGEETIKSRVDARQLEHTLSRCGGQGTHLHPLHPNYVIRLELGGGA</sequence>
<organism evidence="4">
    <name type="scientific">Mesocestoides corti</name>
    <name type="common">Flatworm</name>
    <dbReference type="NCBI Taxonomy" id="53468"/>
    <lineage>
        <taxon>Eukaryota</taxon>
        <taxon>Metazoa</taxon>
        <taxon>Spiralia</taxon>
        <taxon>Lophotrochozoa</taxon>
        <taxon>Platyhelminthes</taxon>
        <taxon>Cestoda</taxon>
        <taxon>Eucestoda</taxon>
        <taxon>Cyclophyllidea</taxon>
        <taxon>Mesocestoididae</taxon>
        <taxon>Mesocestoides</taxon>
    </lineage>
</organism>
<protein>
    <submittedName>
        <fullName evidence="2 4">Uncharacterized protein</fullName>
    </submittedName>
</protein>
<dbReference type="Proteomes" id="UP000267029">
    <property type="component" value="Unassembled WGS sequence"/>
</dbReference>
<proteinExistence type="predicted"/>
<dbReference type="WBParaSite" id="MCOS_0000130201-mRNA-1">
    <property type="protein sequence ID" value="MCOS_0000130201-mRNA-1"/>
    <property type="gene ID" value="MCOS_0000130201"/>
</dbReference>
<reference evidence="2 3" key="2">
    <citation type="submission" date="2018-10" db="EMBL/GenBank/DDBJ databases">
        <authorList>
            <consortium name="Pathogen Informatics"/>
        </authorList>
    </citation>
    <scope>NUCLEOTIDE SEQUENCE [LARGE SCALE GENOMIC DNA]</scope>
</reference>
<dbReference type="EMBL" id="UXSR01000155">
    <property type="protein sequence ID" value="VDD75300.1"/>
    <property type="molecule type" value="Genomic_DNA"/>
</dbReference>
<evidence type="ECO:0000256" key="1">
    <source>
        <dbReference type="SAM" id="MobiDB-lite"/>
    </source>
</evidence>
<feature type="region of interest" description="Disordered" evidence="1">
    <location>
        <begin position="47"/>
        <end position="74"/>
    </location>
</feature>
<name>A0A0R3U3W5_MESCO</name>
<gene>
    <name evidence="2" type="ORF">MCOS_LOCUS1303</name>
</gene>
<evidence type="ECO:0000313" key="4">
    <source>
        <dbReference type="WBParaSite" id="MCOS_0000130201-mRNA-1"/>
    </source>
</evidence>
<accession>A0A0R3U3W5</accession>